<dbReference type="AlphaFoldDB" id="A0AAE0Y3P5"/>
<evidence type="ECO:0000313" key="2">
    <source>
        <dbReference type="Proteomes" id="UP001283361"/>
    </source>
</evidence>
<accession>A0AAE0Y3P5</accession>
<protein>
    <submittedName>
        <fullName evidence="1">Uncharacterized protein</fullName>
    </submittedName>
</protein>
<sequence length="52" mass="5968">NHYCQPKRWKIVKEHLGFSKWSPEMSRKAKAELLEGSQQLGKCGLGLRNSPD</sequence>
<feature type="non-terminal residue" evidence="1">
    <location>
        <position position="1"/>
    </location>
</feature>
<reference evidence="1" key="1">
    <citation type="journal article" date="2023" name="G3 (Bethesda)">
        <title>A reference genome for the long-term kleptoplast-retaining sea slug Elysia crispata morphotype clarki.</title>
        <authorList>
            <person name="Eastman K.E."/>
            <person name="Pendleton A.L."/>
            <person name="Shaikh M.A."/>
            <person name="Suttiyut T."/>
            <person name="Ogas R."/>
            <person name="Tomko P."/>
            <person name="Gavelis G."/>
            <person name="Widhalm J.R."/>
            <person name="Wisecaver J.H."/>
        </authorList>
    </citation>
    <scope>NUCLEOTIDE SEQUENCE</scope>
    <source>
        <strain evidence="1">ECLA1</strain>
    </source>
</reference>
<organism evidence="1 2">
    <name type="scientific">Elysia crispata</name>
    <name type="common">lettuce slug</name>
    <dbReference type="NCBI Taxonomy" id="231223"/>
    <lineage>
        <taxon>Eukaryota</taxon>
        <taxon>Metazoa</taxon>
        <taxon>Spiralia</taxon>
        <taxon>Lophotrochozoa</taxon>
        <taxon>Mollusca</taxon>
        <taxon>Gastropoda</taxon>
        <taxon>Heterobranchia</taxon>
        <taxon>Euthyneura</taxon>
        <taxon>Panpulmonata</taxon>
        <taxon>Sacoglossa</taxon>
        <taxon>Placobranchoidea</taxon>
        <taxon>Plakobranchidae</taxon>
        <taxon>Elysia</taxon>
    </lineage>
</organism>
<gene>
    <name evidence="1" type="ORF">RRG08_013769</name>
</gene>
<comment type="caution">
    <text evidence="1">The sequence shown here is derived from an EMBL/GenBank/DDBJ whole genome shotgun (WGS) entry which is preliminary data.</text>
</comment>
<name>A0AAE0Y3P5_9GAST</name>
<dbReference type="EMBL" id="JAWDGP010006988">
    <property type="protein sequence ID" value="KAK3731871.1"/>
    <property type="molecule type" value="Genomic_DNA"/>
</dbReference>
<dbReference type="Proteomes" id="UP001283361">
    <property type="component" value="Unassembled WGS sequence"/>
</dbReference>
<evidence type="ECO:0000313" key="1">
    <source>
        <dbReference type="EMBL" id="KAK3731871.1"/>
    </source>
</evidence>
<proteinExistence type="predicted"/>
<keyword evidence="2" id="KW-1185">Reference proteome</keyword>